<name>A0A3G1KY28_FORW1</name>
<dbReference type="GO" id="GO:0050485">
    <property type="term" value="F:oxidoreductase activity, acting on X-H and Y-H to form an X-Y bond, with a disulfide as acceptor"/>
    <property type="evidence" value="ECO:0007669"/>
    <property type="project" value="InterPro"/>
</dbReference>
<dbReference type="Pfam" id="PF09338">
    <property type="entry name" value="Gly_reductase"/>
    <property type="match status" value="1"/>
</dbReference>
<proteinExistence type="predicted"/>
<dbReference type="OrthoDB" id="5808629at2"/>
<dbReference type="InterPro" id="IPR015417">
    <property type="entry name" value="Gly_reductase_pB_sua/b"/>
</dbReference>
<dbReference type="Proteomes" id="UP000323521">
    <property type="component" value="Chromosome"/>
</dbReference>
<reference evidence="1 2" key="1">
    <citation type="submission" date="2016-10" db="EMBL/GenBank/DDBJ databases">
        <title>Complete Genome Sequence of Peptococcaceae strain DCMF.</title>
        <authorList>
            <person name="Edwards R.J."/>
            <person name="Holland S.I."/>
            <person name="Deshpande N.P."/>
            <person name="Wong Y.K."/>
            <person name="Ertan H."/>
            <person name="Manefield M."/>
            <person name="Russell T.L."/>
            <person name="Lee M.J."/>
        </authorList>
    </citation>
    <scope>NUCLEOTIDE SEQUENCE [LARGE SCALE GENOMIC DNA]</scope>
    <source>
        <strain evidence="1 2">DCMF</strain>
    </source>
</reference>
<dbReference type="EMBL" id="CP017634">
    <property type="protein sequence ID" value="ATW27351.1"/>
    <property type="molecule type" value="Genomic_DNA"/>
</dbReference>
<organism evidence="1 2">
    <name type="scientific">Formimonas warabiya</name>
    <dbReference type="NCBI Taxonomy" id="1761012"/>
    <lineage>
        <taxon>Bacteria</taxon>
        <taxon>Bacillati</taxon>
        <taxon>Bacillota</taxon>
        <taxon>Clostridia</taxon>
        <taxon>Eubacteriales</taxon>
        <taxon>Peptococcaceae</taxon>
        <taxon>Candidatus Formimonas</taxon>
    </lineage>
</organism>
<gene>
    <name evidence="1" type="ORF">DCMF_23675</name>
</gene>
<keyword evidence="2" id="KW-1185">Reference proteome</keyword>
<sequence>MSLEIRSFHVKHAKFTEGPSKIEGGTLLINKDAVLGNLTHESMEKVDLDIVKPGDSVRIIRVLDVVQPIASPDKKIFPGFLNEPSTVGWGNTNRIEGFRVISCGTFPQVQNTSLTTKDGLIDMSGVGAEICIGSDTVNLVVTYYPKANVSNEEFDQVTRKLTLTLAAYFGKMTLGLEPDEVCRYDISQENPELPNVLYINQHQDQGPHIRPYLYGRPLGEDFVPTLISPLEMMDGAIVSGNYRNCMKKPTSFHMRDPIMEELLRQHNKTLNFKGVIVTRGHHGDATLKLRSASCAAKLARMMGADGVIVALEGTGNGTIDFQFTLECCEKAQIKTIGIIHELGGVVGDDAPLVYRSPYADALVSTGGVEREFALGPVEKVIGGSDYLNYMMLERDPYSGFVARPMDFYGSFWKMNAAGFTCQDF</sequence>
<evidence type="ECO:0008006" key="3">
    <source>
        <dbReference type="Google" id="ProtNLM"/>
    </source>
</evidence>
<evidence type="ECO:0000313" key="1">
    <source>
        <dbReference type="EMBL" id="ATW27351.1"/>
    </source>
</evidence>
<dbReference type="RefSeq" id="WP_148136703.1">
    <property type="nucleotide sequence ID" value="NZ_CP017634.1"/>
</dbReference>
<dbReference type="AlphaFoldDB" id="A0A3G1KY28"/>
<protein>
    <recommendedName>
        <fullName evidence="3">Glycine reductase</fullName>
    </recommendedName>
</protein>
<accession>A0A3G1KY28</accession>
<evidence type="ECO:0000313" key="2">
    <source>
        <dbReference type="Proteomes" id="UP000323521"/>
    </source>
</evidence>
<dbReference type="KEGG" id="fwa:DCMF_23675"/>